<name>A0AA38ST96_9ASTR</name>
<organism evidence="1 2">
    <name type="scientific">Centaurea solstitialis</name>
    <name type="common">yellow star-thistle</name>
    <dbReference type="NCBI Taxonomy" id="347529"/>
    <lineage>
        <taxon>Eukaryota</taxon>
        <taxon>Viridiplantae</taxon>
        <taxon>Streptophyta</taxon>
        <taxon>Embryophyta</taxon>
        <taxon>Tracheophyta</taxon>
        <taxon>Spermatophyta</taxon>
        <taxon>Magnoliopsida</taxon>
        <taxon>eudicotyledons</taxon>
        <taxon>Gunneridae</taxon>
        <taxon>Pentapetalae</taxon>
        <taxon>asterids</taxon>
        <taxon>campanulids</taxon>
        <taxon>Asterales</taxon>
        <taxon>Asteraceae</taxon>
        <taxon>Carduoideae</taxon>
        <taxon>Cardueae</taxon>
        <taxon>Centaureinae</taxon>
        <taxon>Centaurea</taxon>
    </lineage>
</organism>
<evidence type="ECO:0000313" key="1">
    <source>
        <dbReference type="EMBL" id="KAJ9541546.1"/>
    </source>
</evidence>
<reference evidence="1" key="1">
    <citation type="submission" date="2023-03" db="EMBL/GenBank/DDBJ databases">
        <title>Chromosome-scale reference genome and RAD-based genetic map of yellow starthistle (Centaurea solstitialis) reveal putative structural variation and QTLs associated with invader traits.</title>
        <authorList>
            <person name="Reatini B."/>
            <person name="Cang F.A."/>
            <person name="Jiang Q."/>
            <person name="Mckibben M.T.W."/>
            <person name="Barker M.S."/>
            <person name="Rieseberg L.H."/>
            <person name="Dlugosch K.M."/>
        </authorList>
    </citation>
    <scope>NUCLEOTIDE SEQUENCE</scope>
    <source>
        <strain evidence="1">CAN-66</strain>
        <tissue evidence="1">Leaf</tissue>
    </source>
</reference>
<dbReference type="AlphaFoldDB" id="A0AA38ST96"/>
<gene>
    <name evidence="1" type="ORF">OSB04_028052</name>
</gene>
<dbReference type="Proteomes" id="UP001172457">
    <property type="component" value="Chromosome 7"/>
</dbReference>
<proteinExistence type="predicted"/>
<sequence length="108" mass="11862">MNLSKVVLAYGSISCGVSRPFNVKSPRAFVTASRHLKKEVSEEKIDKTCDKVTKAADAVKQGATQVTHMSKDVRGKVCEATENIEQKTKDDIVDIAGKKLKQKVVDKK</sequence>
<comment type="caution">
    <text evidence="1">The sequence shown here is derived from an EMBL/GenBank/DDBJ whole genome shotgun (WGS) entry which is preliminary data.</text>
</comment>
<accession>A0AA38ST96</accession>
<evidence type="ECO:0000313" key="2">
    <source>
        <dbReference type="Proteomes" id="UP001172457"/>
    </source>
</evidence>
<dbReference type="EMBL" id="JARYMX010000007">
    <property type="protein sequence ID" value="KAJ9541546.1"/>
    <property type="molecule type" value="Genomic_DNA"/>
</dbReference>
<keyword evidence="2" id="KW-1185">Reference proteome</keyword>
<protein>
    <submittedName>
        <fullName evidence="1">Uncharacterized protein</fullName>
    </submittedName>
</protein>